<dbReference type="Pfam" id="PF12874">
    <property type="entry name" value="zf-met"/>
    <property type="match status" value="1"/>
</dbReference>
<dbReference type="OrthoDB" id="5894at2759"/>
<keyword evidence="5" id="KW-1185">Reference proteome</keyword>
<comment type="caution">
    <text evidence="4">The sequence shown here is derived from an EMBL/GenBank/DDBJ whole genome shotgun (WGS) entry which is preliminary data.</text>
</comment>
<dbReference type="Proteomes" id="UP000070054">
    <property type="component" value="Unassembled WGS sequence"/>
</dbReference>
<evidence type="ECO:0000313" key="4">
    <source>
        <dbReference type="EMBL" id="KXH39232.1"/>
    </source>
</evidence>
<evidence type="ECO:0000256" key="2">
    <source>
        <dbReference type="SAM" id="MobiDB-lite"/>
    </source>
</evidence>
<feature type="compositionally biased region" description="Low complexity" evidence="2">
    <location>
        <begin position="161"/>
        <end position="172"/>
    </location>
</feature>
<feature type="compositionally biased region" description="Basic residues" evidence="2">
    <location>
        <begin position="111"/>
        <end position="124"/>
    </location>
</feature>
<keyword evidence="1" id="KW-0863">Zinc-finger</keyword>
<evidence type="ECO:0000259" key="3">
    <source>
        <dbReference type="PROSITE" id="PS50157"/>
    </source>
</evidence>
<dbReference type="EMBL" id="JEMN01001361">
    <property type="protein sequence ID" value="KXH39232.1"/>
    <property type="molecule type" value="Genomic_DNA"/>
</dbReference>
<dbReference type="InterPro" id="IPR013087">
    <property type="entry name" value="Znf_C2H2_type"/>
</dbReference>
<feature type="region of interest" description="Disordered" evidence="2">
    <location>
        <begin position="74"/>
        <end position="136"/>
    </location>
</feature>
<feature type="region of interest" description="Disordered" evidence="2">
    <location>
        <begin position="1"/>
        <end position="54"/>
    </location>
</feature>
<dbReference type="PROSITE" id="PS50157">
    <property type="entry name" value="ZINC_FINGER_C2H2_2"/>
    <property type="match status" value="1"/>
</dbReference>
<organism evidence="4 5">
    <name type="scientific">Colletotrichum nymphaeae SA-01</name>
    <dbReference type="NCBI Taxonomy" id="1460502"/>
    <lineage>
        <taxon>Eukaryota</taxon>
        <taxon>Fungi</taxon>
        <taxon>Dikarya</taxon>
        <taxon>Ascomycota</taxon>
        <taxon>Pezizomycotina</taxon>
        <taxon>Sordariomycetes</taxon>
        <taxon>Hypocreomycetidae</taxon>
        <taxon>Glomerellales</taxon>
        <taxon>Glomerellaceae</taxon>
        <taxon>Colletotrichum</taxon>
        <taxon>Colletotrichum acutatum species complex</taxon>
    </lineage>
</organism>
<sequence>MATPSGESEGGAGTWDRSGSDAAKGTDDISAEPIPHINEAELTDTSSDNLGDDEYASRAEVEQRLFANDNTITRASAGDGTEAAAQAVSAGLETLSLEDDNESGHGPQPKKLGKAKAKREKKAARQAVEEAETSSNTCVVCNASFPSKSQLFSHIRDLNHARAPPNAKAPAGAKKKRR</sequence>
<gene>
    <name evidence="4" type="ORF">CNYM01_05542</name>
</gene>
<feature type="domain" description="C2H2-type" evidence="3">
    <location>
        <begin position="136"/>
        <end position="165"/>
    </location>
</feature>
<evidence type="ECO:0000313" key="5">
    <source>
        <dbReference type="Proteomes" id="UP000070054"/>
    </source>
</evidence>
<dbReference type="PROSITE" id="PS00028">
    <property type="entry name" value="ZINC_FINGER_C2H2_1"/>
    <property type="match status" value="1"/>
</dbReference>
<feature type="region of interest" description="Disordered" evidence="2">
    <location>
        <begin position="156"/>
        <end position="178"/>
    </location>
</feature>
<name>A0A135STK4_9PEZI</name>
<dbReference type="GO" id="GO:0008270">
    <property type="term" value="F:zinc ion binding"/>
    <property type="evidence" value="ECO:0007669"/>
    <property type="project" value="UniProtKB-KW"/>
</dbReference>
<accession>A0A135STK4</accession>
<keyword evidence="1" id="KW-0862">Zinc</keyword>
<protein>
    <submittedName>
        <fullName evidence="4">DnaJ domain-containing protein</fullName>
    </submittedName>
</protein>
<reference evidence="4 5" key="1">
    <citation type="submission" date="2014-02" db="EMBL/GenBank/DDBJ databases">
        <title>The genome sequence of Colletotrichum nymphaeae SA-01.</title>
        <authorList>
            <person name="Baroncelli R."/>
            <person name="Thon M.R."/>
        </authorList>
    </citation>
    <scope>NUCLEOTIDE SEQUENCE [LARGE SCALE GENOMIC DNA]</scope>
    <source>
        <strain evidence="4 5">SA-01</strain>
    </source>
</reference>
<proteinExistence type="predicted"/>
<dbReference type="AlphaFoldDB" id="A0A135STK4"/>
<keyword evidence="1" id="KW-0479">Metal-binding</keyword>
<evidence type="ECO:0000256" key="1">
    <source>
        <dbReference type="PROSITE-ProRule" id="PRU00042"/>
    </source>
</evidence>